<dbReference type="Gene3D" id="3.20.20.70">
    <property type="entry name" value="Aldolase class I"/>
    <property type="match status" value="1"/>
</dbReference>
<dbReference type="Pfam" id="PF04055">
    <property type="entry name" value="Radical_SAM"/>
    <property type="match status" value="1"/>
</dbReference>
<dbReference type="AlphaFoldDB" id="A0A2P6VSJ7"/>
<dbReference type="SFLD" id="SFLDG01383">
    <property type="entry name" value="cyclic_pyranopterin_phosphate"/>
    <property type="match status" value="1"/>
</dbReference>
<dbReference type="CDD" id="cd01335">
    <property type="entry name" value="Radical_SAM"/>
    <property type="match status" value="1"/>
</dbReference>
<dbReference type="GO" id="GO:0061799">
    <property type="term" value="F:cyclic pyranopterin monophosphate synthase activity"/>
    <property type="evidence" value="ECO:0007669"/>
    <property type="project" value="TreeGrafter"/>
</dbReference>
<evidence type="ECO:0000256" key="11">
    <source>
        <dbReference type="ARBA" id="ARBA00023150"/>
    </source>
</evidence>
<keyword evidence="10" id="KW-0342">GTP-binding</keyword>
<dbReference type="NCBIfam" id="TIGR02666">
    <property type="entry name" value="moaA"/>
    <property type="match status" value="1"/>
</dbReference>
<feature type="compositionally biased region" description="Low complexity" evidence="14">
    <location>
        <begin position="145"/>
        <end position="157"/>
    </location>
</feature>
<dbReference type="InterPro" id="IPR006638">
    <property type="entry name" value="Elp3/MiaA/NifB-like_rSAM"/>
</dbReference>
<keyword evidence="12" id="KW-0456">Lyase</keyword>
<dbReference type="PANTHER" id="PTHR22960:SF0">
    <property type="entry name" value="MOLYBDENUM COFACTOR BIOSYNTHESIS PROTEIN 1"/>
    <property type="match status" value="1"/>
</dbReference>
<keyword evidence="7" id="KW-0547">Nucleotide-binding</keyword>
<dbReference type="InterPro" id="IPR013785">
    <property type="entry name" value="Aldolase_TIM"/>
</dbReference>
<feature type="domain" description="Radical SAM core" evidence="15">
    <location>
        <begin position="201"/>
        <end position="430"/>
    </location>
</feature>
<dbReference type="InterPro" id="IPR040064">
    <property type="entry name" value="MoaA-like"/>
</dbReference>
<evidence type="ECO:0000256" key="1">
    <source>
        <dbReference type="ARBA" id="ARBA00001966"/>
    </source>
</evidence>
<evidence type="ECO:0000256" key="7">
    <source>
        <dbReference type="ARBA" id="ARBA00022741"/>
    </source>
</evidence>
<keyword evidence="11" id="KW-0501">Molybdenum cofactor biosynthesis</keyword>
<dbReference type="InterPro" id="IPR058240">
    <property type="entry name" value="rSAM_sf"/>
</dbReference>
<dbReference type="GO" id="GO:0051539">
    <property type="term" value="F:4 iron, 4 sulfur cluster binding"/>
    <property type="evidence" value="ECO:0007669"/>
    <property type="project" value="UniProtKB-KW"/>
</dbReference>
<keyword evidence="9" id="KW-0411">Iron-sulfur</keyword>
<gene>
    <name evidence="16" type="primary">g745</name>
    <name evidence="16" type="ORF">C2E20_0745</name>
</gene>
<evidence type="ECO:0000256" key="5">
    <source>
        <dbReference type="ARBA" id="ARBA00022691"/>
    </source>
</evidence>
<evidence type="ECO:0000256" key="3">
    <source>
        <dbReference type="ARBA" id="ARBA00012167"/>
    </source>
</evidence>
<dbReference type="InterPro" id="IPR000385">
    <property type="entry name" value="MoaA_NifB_PqqE_Fe-S-bd_CS"/>
</dbReference>
<dbReference type="SFLD" id="SFLDG01067">
    <property type="entry name" value="SPASM/twitch_domain_containing"/>
    <property type="match status" value="1"/>
</dbReference>
<keyword evidence="17" id="KW-1185">Reference proteome</keyword>
<dbReference type="InterPro" id="IPR013483">
    <property type="entry name" value="MoaA"/>
</dbReference>
<dbReference type="GO" id="GO:0006777">
    <property type="term" value="P:Mo-molybdopterin cofactor biosynthetic process"/>
    <property type="evidence" value="ECO:0007669"/>
    <property type="project" value="UniProtKB-KW"/>
</dbReference>
<dbReference type="GO" id="GO:0061798">
    <property type="term" value="F:GTP 3',8'-cyclase activity"/>
    <property type="evidence" value="ECO:0007669"/>
    <property type="project" value="UniProtKB-EC"/>
</dbReference>
<feature type="compositionally biased region" description="Low complexity" evidence="14">
    <location>
        <begin position="16"/>
        <end position="70"/>
    </location>
</feature>
<feature type="compositionally biased region" description="Low complexity" evidence="14">
    <location>
        <begin position="107"/>
        <end position="125"/>
    </location>
</feature>
<dbReference type="SUPFAM" id="SSF102114">
    <property type="entry name" value="Radical SAM enzymes"/>
    <property type="match status" value="1"/>
</dbReference>
<evidence type="ECO:0000256" key="6">
    <source>
        <dbReference type="ARBA" id="ARBA00022723"/>
    </source>
</evidence>
<dbReference type="GO" id="GO:0046872">
    <property type="term" value="F:metal ion binding"/>
    <property type="evidence" value="ECO:0007669"/>
    <property type="project" value="UniProtKB-KW"/>
</dbReference>
<dbReference type="CDD" id="cd21117">
    <property type="entry name" value="Twitch_MoaA"/>
    <property type="match status" value="1"/>
</dbReference>
<dbReference type="HAMAP" id="MF_01225_B">
    <property type="entry name" value="MoaA_B"/>
    <property type="match status" value="1"/>
</dbReference>
<dbReference type="GO" id="GO:0005525">
    <property type="term" value="F:GTP binding"/>
    <property type="evidence" value="ECO:0007669"/>
    <property type="project" value="UniProtKB-KW"/>
</dbReference>
<dbReference type="InterPro" id="IPR050105">
    <property type="entry name" value="MoCo_biosynth_MoaA/MoaC"/>
</dbReference>
<evidence type="ECO:0000256" key="2">
    <source>
        <dbReference type="ARBA" id="ARBA00005046"/>
    </source>
</evidence>
<dbReference type="InterPro" id="IPR007197">
    <property type="entry name" value="rSAM"/>
</dbReference>
<comment type="pathway">
    <text evidence="2">Cofactor biosynthesis; molybdopterin biosynthesis.</text>
</comment>
<keyword evidence="6" id="KW-0479">Metal-binding</keyword>
<evidence type="ECO:0000313" key="17">
    <source>
        <dbReference type="Proteomes" id="UP000239649"/>
    </source>
</evidence>
<dbReference type="Pfam" id="PF06463">
    <property type="entry name" value="Mob_synth_C"/>
    <property type="match status" value="1"/>
</dbReference>
<comment type="cofactor">
    <cofactor evidence="1">
        <name>[4Fe-4S] cluster</name>
        <dbReference type="ChEBI" id="CHEBI:49883"/>
    </cofactor>
</comment>
<dbReference type="Proteomes" id="UP000239649">
    <property type="component" value="Unassembled WGS sequence"/>
</dbReference>
<comment type="catalytic activity">
    <reaction evidence="13">
        <text>GTP + AH2 + S-adenosyl-L-methionine = (8S)-3',8-cyclo-7,8-dihydroguanosine 5'-triphosphate + 5'-deoxyadenosine + L-methionine + A + H(+)</text>
        <dbReference type="Rhea" id="RHEA:49576"/>
        <dbReference type="ChEBI" id="CHEBI:13193"/>
        <dbReference type="ChEBI" id="CHEBI:15378"/>
        <dbReference type="ChEBI" id="CHEBI:17319"/>
        <dbReference type="ChEBI" id="CHEBI:17499"/>
        <dbReference type="ChEBI" id="CHEBI:37565"/>
        <dbReference type="ChEBI" id="CHEBI:57844"/>
        <dbReference type="ChEBI" id="CHEBI:59789"/>
        <dbReference type="ChEBI" id="CHEBI:131766"/>
        <dbReference type="EC" id="4.1.99.22"/>
    </reaction>
</comment>
<sequence>MLRRGARLLPQLARTAAPTDAAAPAAWPAASSAPGGSLGSACMQDVQQQQAWQTRTYRQQRRQSAAALPQPEYASDEDYQPHSSPDAQQQSREYHRRLQEMLEGTHTRSTTTTTTTSTSTSGGTSAAQRSAAWPTPQQVAERLRSGQGASCSSAAAPAPAPAEDPDSSDSSSSSGSLDWREVVAAARRHQEVSGAEMLTDTFGRRHSYLRISLTERCNLRCLYCMPEEGVDLTPSQKLMSTEEVVRVARLFAAAGVDKIRLTGGEPTLRSDLVELTARLATLPGVKDVGLTSNGLTLGRKLPALKEAGLSLLNISMDTLRAPRFTAMTRRQGHDRVLASIHKAVELGYDPVKVNVVVMRGVNDDEVPAFVELTRDSPINVRFIEYMPFDGNVWSDSKMVPYRDMLGTVEARFGDLERCADPRGEVAKNFRVPGFRGTVSFITSMTKAFCSDCNRLRIMADGNLKVCLFGANEVSLRDAMREGATDGDLRAIVSAAVDRKRAAHAGMFELAATANRAMVKIGG</sequence>
<dbReference type="STRING" id="554055.A0A2P6VSJ7"/>
<dbReference type="EMBL" id="LHPF02000001">
    <property type="protein sequence ID" value="PSC77045.1"/>
    <property type="molecule type" value="Genomic_DNA"/>
</dbReference>
<organism evidence="16 17">
    <name type="scientific">Micractinium conductrix</name>
    <dbReference type="NCBI Taxonomy" id="554055"/>
    <lineage>
        <taxon>Eukaryota</taxon>
        <taxon>Viridiplantae</taxon>
        <taxon>Chlorophyta</taxon>
        <taxon>core chlorophytes</taxon>
        <taxon>Trebouxiophyceae</taxon>
        <taxon>Chlorellales</taxon>
        <taxon>Chlorellaceae</taxon>
        <taxon>Chlorella clade</taxon>
        <taxon>Micractinium</taxon>
    </lineage>
</organism>
<evidence type="ECO:0000256" key="8">
    <source>
        <dbReference type="ARBA" id="ARBA00023004"/>
    </source>
</evidence>
<evidence type="ECO:0000256" key="14">
    <source>
        <dbReference type="SAM" id="MobiDB-lite"/>
    </source>
</evidence>
<evidence type="ECO:0000313" key="16">
    <source>
        <dbReference type="EMBL" id="PSC77045.1"/>
    </source>
</evidence>
<evidence type="ECO:0000259" key="15">
    <source>
        <dbReference type="PROSITE" id="PS51918"/>
    </source>
</evidence>
<keyword evidence="5" id="KW-0949">S-adenosyl-L-methionine</keyword>
<protein>
    <recommendedName>
        <fullName evidence="3">GTP 3',8-cyclase</fullName>
        <ecNumber evidence="3">4.1.99.22</ecNumber>
    </recommendedName>
</protein>
<keyword evidence="8" id="KW-0408">Iron</keyword>
<dbReference type="EC" id="4.1.99.22" evidence="3"/>
<feature type="compositionally biased region" description="Polar residues" evidence="14">
    <location>
        <begin position="81"/>
        <end position="91"/>
    </location>
</feature>
<comment type="caution">
    <text evidence="16">The sequence shown here is derived from an EMBL/GenBank/DDBJ whole genome shotgun (WGS) entry which is preliminary data.</text>
</comment>
<dbReference type="SFLD" id="SFLDS00029">
    <property type="entry name" value="Radical_SAM"/>
    <property type="match status" value="1"/>
</dbReference>
<dbReference type="SFLD" id="SFLDG01386">
    <property type="entry name" value="main_SPASM_domain-containing"/>
    <property type="match status" value="1"/>
</dbReference>
<keyword evidence="4" id="KW-0004">4Fe-4S</keyword>
<evidence type="ECO:0000256" key="13">
    <source>
        <dbReference type="ARBA" id="ARBA00048697"/>
    </source>
</evidence>
<dbReference type="InterPro" id="IPR010505">
    <property type="entry name" value="MoaA_twitch"/>
</dbReference>
<dbReference type="OrthoDB" id="429626at2759"/>
<evidence type="ECO:0000256" key="9">
    <source>
        <dbReference type="ARBA" id="ARBA00023014"/>
    </source>
</evidence>
<dbReference type="UniPathway" id="UPA00344"/>
<proteinExistence type="inferred from homology"/>
<evidence type="ECO:0000256" key="10">
    <source>
        <dbReference type="ARBA" id="ARBA00023134"/>
    </source>
</evidence>
<reference evidence="16 17" key="1">
    <citation type="journal article" date="2018" name="Plant J.">
        <title>Genome sequences of Chlorella sorokiniana UTEX 1602 and Micractinium conductrix SAG 241.80: implications to maltose excretion by a green alga.</title>
        <authorList>
            <person name="Arriola M.B."/>
            <person name="Velmurugan N."/>
            <person name="Zhang Y."/>
            <person name="Plunkett M.H."/>
            <person name="Hondzo H."/>
            <person name="Barney B.M."/>
        </authorList>
    </citation>
    <scope>NUCLEOTIDE SEQUENCE [LARGE SCALE GENOMIC DNA]</scope>
    <source>
        <strain evidence="16 17">SAG 241.80</strain>
    </source>
</reference>
<feature type="compositionally biased region" description="Basic and acidic residues" evidence="14">
    <location>
        <begin position="92"/>
        <end position="106"/>
    </location>
</feature>
<accession>A0A2P6VSJ7</accession>
<evidence type="ECO:0000256" key="12">
    <source>
        <dbReference type="ARBA" id="ARBA00023239"/>
    </source>
</evidence>
<dbReference type="PROSITE" id="PS51918">
    <property type="entry name" value="RADICAL_SAM"/>
    <property type="match status" value="1"/>
</dbReference>
<dbReference type="PROSITE" id="PS01305">
    <property type="entry name" value="MOAA_NIFB_PQQE"/>
    <property type="match status" value="1"/>
</dbReference>
<dbReference type="PANTHER" id="PTHR22960">
    <property type="entry name" value="MOLYBDOPTERIN COFACTOR SYNTHESIS PROTEIN A"/>
    <property type="match status" value="1"/>
</dbReference>
<name>A0A2P6VSJ7_9CHLO</name>
<evidence type="ECO:0000256" key="4">
    <source>
        <dbReference type="ARBA" id="ARBA00022485"/>
    </source>
</evidence>
<feature type="region of interest" description="Disordered" evidence="14">
    <location>
        <begin position="15"/>
        <end position="177"/>
    </location>
</feature>
<dbReference type="SMART" id="SM00729">
    <property type="entry name" value="Elp3"/>
    <property type="match status" value="1"/>
</dbReference>